<dbReference type="RefSeq" id="WP_198477449.1">
    <property type="nucleotide sequence ID" value="NZ_JADGMQ010000011.1"/>
</dbReference>
<dbReference type="InterPro" id="IPR013563">
    <property type="entry name" value="Oligopep_ABC_C"/>
</dbReference>
<dbReference type="Gene3D" id="3.40.50.300">
    <property type="entry name" value="P-loop containing nucleotide triphosphate hydrolases"/>
    <property type="match status" value="1"/>
</dbReference>
<dbReference type="Proteomes" id="UP000601789">
    <property type="component" value="Unassembled WGS sequence"/>
</dbReference>
<evidence type="ECO:0000256" key="4">
    <source>
        <dbReference type="ARBA" id="ARBA00022475"/>
    </source>
</evidence>
<dbReference type="InterPro" id="IPR017871">
    <property type="entry name" value="ABC_transporter-like_CS"/>
</dbReference>
<comment type="subcellular location">
    <subcellularLocation>
        <location evidence="1">Cell inner membrane</location>
        <topology evidence="1">Peripheral membrane protein</topology>
    </subcellularLocation>
</comment>
<sequence length="338" mass="36844">MNQLAGTISGGQESLLDIQNLTLSLRDQNGWVEVLNNVSFSVKPKEILGVVGESGCGKSMTALSILRLLPPRDARLGGQILFGGQNLVTNSESQMSRIRGRHISMIFQEPMSALDPVFTVGYQIEETLMRHFRISKKEAQERAIAALDSVGIASPRHVATLYPMSLSGGMRQRVMIAMALVCEPQLLIADEPTTALDVTIQAQIMDLLLDLGERTGTAIMFITHNLGLVAQSCHRMVTMYAGQVVESGPVKEVIAEPRHPYTAGLLSSIPDSRRARGTLPSIPGRVPSLRAMPEGCRFGPRCGYAVPPCQAPQAIELSGHREVRCHRWDSLELERLGA</sequence>
<evidence type="ECO:0000256" key="3">
    <source>
        <dbReference type="ARBA" id="ARBA00022448"/>
    </source>
</evidence>
<dbReference type="PANTHER" id="PTHR43297">
    <property type="entry name" value="OLIGOPEPTIDE TRANSPORT ATP-BINDING PROTEIN APPD"/>
    <property type="match status" value="1"/>
</dbReference>
<dbReference type="PROSITE" id="PS00211">
    <property type="entry name" value="ABC_TRANSPORTER_1"/>
    <property type="match status" value="1"/>
</dbReference>
<evidence type="ECO:0000256" key="7">
    <source>
        <dbReference type="ARBA" id="ARBA00023136"/>
    </source>
</evidence>
<dbReference type="PROSITE" id="PS50893">
    <property type="entry name" value="ABC_TRANSPORTER_2"/>
    <property type="match status" value="1"/>
</dbReference>
<dbReference type="GO" id="GO:0005524">
    <property type="term" value="F:ATP binding"/>
    <property type="evidence" value="ECO:0007669"/>
    <property type="project" value="UniProtKB-KW"/>
</dbReference>
<evidence type="ECO:0000256" key="6">
    <source>
        <dbReference type="ARBA" id="ARBA00022840"/>
    </source>
</evidence>
<reference evidence="9 10" key="1">
    <citation type="submission" date="2020-10" db="EMBL/GenBank/DDBJ databases">
        <title>Aquamicrobium zhengzhouensis sp. nov., a exopolysaccharide producing bacterium isolated from farmland soil.</title>
        <authorList>
            <person name="Wang X."/>
        </authorList>
    </citation>
    <scope>NUCLEOTIDE SEQUENCE [LARGE SCALE GENOMIC DNA]</scope>
    <source>
        <strain evidence="10">cd-1</strain>
    </source>
</reference>
<evidence type="ECO:0000256" key="2">
    <source>
        <dbReference type="ARBA" id="ARBA00005417"/>
    </source>
</evidence>
<protein>
    <submittedName>
        <fullName evidence="9">ABC transporter ATP-binding protein</fullName>
    </submittedName>
</protein>
<dbReference type="CDD" id="cd03257">
    <property type="entry name" value="ABC_NikE_OppD_transporters"/>
    <property type="match status" value="1"/>
</dbReference>
<dbReference type="InterPro" id="IPR027417">
    <property type="entry name" value="P-loop_NTPase"/>
</dbReference>
<evidence type="ECO:0000256" key="1">
    <source>
        <dbReference type="ARBA" id="ARBA00004417"/>
    </source>
</evidence>
<evidence type="ECO:0000256" key="5">
    <source>
        <dbReference type="ARBA" id="ARBA00022741"/>
    </source>
</evidence>
<comment type="similarity">
    <text evidence="2">Belongs to the ABC transporter superfamily.</text>
</comment>
<organism evidence="9 10">
    <name type="scientific">Aquamicrobium zhengzhouense</name>
    <dbReference type="NCBI Taxonomy" id="2781738"/>
    <lineage>
        <taxon>Bacteria</taxon>
        <taxon>Pseudomonadati</taxon>
        <taxon>Pseudomonadota</taxon>
        <taxon>Alphaproteobacteria</taxon>
        <taxon>Hyphomicrobiales</taxon>
        <taxon>Phyllobacteriaceae</taxon>
        <taxon>Aquamicrobium</taxon>
    </lineage>
</organism>
<proteinExistence type="inferred from homology"/>
<accession>A0ABS0SF48</accession>
<dbReference type="SMART" id="SM00382">
    <property type="entry name" value="AAA"/>
    <property type="match status" value="1"/>
</dbReference>
<evidence type="ECO:0000313" key="10">
    <source>
        <dbReference type="Proteomes" id="UP000601789"/>
    </source>
</evidence>
<dbReference type="Pfam" id="PF08352">
    <property type="entry name" value="oligo_HPY"/>
    <property type="match status" value="1"/>
</dbReference>
<dbReference type="Pfam" id="PF00005">
    <property type="entry name" value="ABC_tran"/>
    <property type="match status" value="1"/>
</dbReference>
<evidence type="ECO:0000259" key="8">
    <source>
        <dbReference type="PROSITE" id="PS50893"/>
    </source>
</evidence>
<dbReference type="EMBL" id="JADGMQ010000011">
    <property type="protein sequence ID" value="MBI1621920.1"/>
    <property type="molecule type" value="Genomic_DNA"/>
</dbReference>
<dbReference type="InterPro" id="IPR003439">
    <property type="entry name" value="ABC_transporter-like_ATP-bd"/>
</dbReference>
<keyword evidence="5" id="KW-0547">Nucleotide-binding</keyword>
<gene>
    <name evidence="9" type="ORF">IOD40_14755</name>
</gene>
<comment type="caution">
    <text evidence="9">The sequence shown here is derived from an EMBL/GenBank/DDBJ whole genome shotgun (WGS) entry which is preliminary data.</text>
</comment>
<keyword evidence="4" id="KW-1003">Cell membrane</keyword>
<name>A0ABS0SF48_9HYPH</name>
<evidence type="ECO:0000313" key="9">
    <source>
        <dbReference type="EMBL" id="MBI1621920.1"/>
    </source>
</evidence>
<dbReference type="NCBIfam" id="TIGR01727">
    <property type="entry name" value="oligo_HPY"/>
    <property type="match status" value="1"/>
</dbReference>
<keyword evidence="10" id="KW-1185">Reference proteome</keyword>
<dbReference type="PANTHER" id="PTHR43297:SF2">
    <property type="entry name" value="DIPEPTIDE TRANSPORT ATP-BINDING PROTEIN DPPD"/>
    <property type="match status" value="1"/>
</dbReference>
<keyword evidence="3" id="KW-0813">Transport</keyword>
<dbReference type="InterPro" id="IPR050388">
    <property type="entry name" value="ABC_Ni/Peptide_Import"/>
</dbReference>
<dbReference type="SUPFAM" id="SSF52540">
    <property type="entry name" value="P-loop containing nucleoside triphosphate hydrolases"/>
    <property type="match status" value="1"/>
</dbReference>
<keyword evidence="7" id="KW-0472">Membrane</keyword>
<feature type="domain" description="ABC transporter" evidence="8">
    <location>
        <begin position="16"/>
        <end position="266"/>
    </location>
</feature>
<keyword evidence="6 9" id="KW-0067">ATP-binding</keyword>
<dbReference type="InterPro" id="IPR003593">
    <property type="entry name" value="AAA+_ATPase"/>
</dbReference>